<name>A0A0E9RFY4_ANGAN</name>
<proteinExistence type="predicted"/>
<sequence length="31" mass="3961">MRNAAIMRQIFQLHWAIKHYYKSKIRHIIHR</sequence>
<evidence type="ECO:0000313" key="1">
    <source>
        <dbReference type="EMBL" id="JAH27370.1"/>
    </source>
</evidence>
<reference evidence="1" key="2">
    <citation type="journal article" date="2015" name="Fish Shellfish Immunol.">
        <title>Early steps in the European eel (Anguilla anguilla)-Vibrio vulnificus interaction in the gills: Role of the RtxA13 toxin.</title>
        <authorList>
            <person name="Callol A."/>
            <person name="Pajuelo D."/>
            <person name="Ebbesson L."/>
            <person name="Teles M."/>
            <person name="MacKenzie S."/>
            <person name="Amaro C."/>
        </authorList>
    </citation>
    <scope>NUCLEOTIDE SEQUENCE</scope>
</reference>
<dbReference type="AlphaFoldDB" id="A0A0E9RFY4"/>
<dbReference type="EMBL" id="GBXM01081207">
    <property type="protein sequence ID" value="JAH27370.1"/>
    <property type="molecule type" value="Transcribed_RNA"/>
</dbReference>
<accession>A0A0E9RFY4</accession>
<protein>
    <submittedName>
        <fullName evidence="1">Uncharacterized protein</fullName>
    </submittedName>
</protein>
<reference evidence="1" key="1">
    <citation type="submission" date="2014-11" db="EMBL/GenBank/DDBJ databases">
        <authorList>
            <person name="Amaro Gonzalez C."/>
        </authorList>
    </citation>
    <scope>NUCLEOTIDE SEQUENCE</scope>
</reference>
<organism evidence="1">
    <name type="scientific">Anguilla anguilla</name>
    <name type="common">European freshwater eel</name>
    <name type="synonym">Muraena anguilla</name>
    <dbReference type="NCBI Taxonomy" id="7936"/>
    <lineage>
        <taxon>Eukaryota</taxon>
        <taxon>Metazoa</taxon>
        <taxon>Chordata</taxon>
        <taxon>Craniata</taxon>
        <taxon>Vertebrata</taxon>
        <taxon>Euteleostomi</taxon>
        <taxon>Actinopterygii</taxon>
        <taxon>Neopterygii</taxon>
        <taxon>Teleostei</taxon>
        <taxon>Anguilliformes</taxon>
        <taxon>Anguillidae</taxon>
        <taxon>Anguilla</taxon>
    </lineage>
</organism>